<proteinExistence type="predicted"/>
<dbReference type="EMBL" id="CM037027">
    <property type="protein sequence ID" value="KAH7657696.1"/>
    <property type="molecule type" value="Genomic_DNA"/>
</dbReference>
<accession>A0ACB7UBS4</accession>
<name>A0ACB7UBS4_DIOAL</name>
<comment type="caution">
    <text evidence="1">The sequence shown here is derived from an EMBL/GenBank/DDBJ whole genome shotgun (WGS) entry which is preliminary data.</text>
</comment>
<keyword evidence="2" id="KW-1185">Reference proteome</keyword>
<protein>
    <submittedName>
        <fullName evidence="1">Heat shock protein DnaJ cysteine-rich domain-containing protein</fullName>
    </submittedName>
</protein>
<evidence type="ECO:0000313" key="1">
    <source>
        <dbReference type="EMBL" id="KAH7657696.1"/>
    </source>
</evidence>
<dbReference type="Proteomes" id="UP000827976">
    <property type="component" value="Chromosome 17"/>
</dbReference>
<organism evidence="1 2">
    <name type="scientific">Dioscorea alata</name>
    <name type="common">Purple yam</name>
    <dbReference type="NCBI Taxonomy" id="55571"/>
    <lineage>
        <taxon>Eukaryota</taxon>
        <taxon>Viridiplantae</taxon>
        <taxon>Streptophyta</taxon>
        <taxon>Embryophyta</taxon>
        <taxon>Tracheophyta</taxon>
        <taxon>Spermatophyta</taxon>
        <taxon>Magnoliopsida</taxon>
        <taxon>Liliopsida</taxon>
        <taxon>Dioscoreales</taxon>
        <taxon>Dioscoreaceae</taxon>
        <taxon>Dioscorea</taxon>
    </lineage>
</organism>
<reference evidence="2" key="1">
    <citation type="journal article" date="2022" name="Nat. Commun.">
        <title>Chromosome evolution and the genetic basis of agronomically important traits in greater yam.</title>
        <authorList>
            <person name="Bredeson J.V."/>
            <person name="Lyons J.B."/>
            <person name="Oniyinde I.O."/>
            <person name="Okereke N.R."/>
            <person name="Kolade O."/>
            <person name="Nnabue I."/>
            <person name="Nwadili C.O."/>
            <person name="Hribova E."/>
            <person name="Parker M."/>
            <person name="Nwogha J."/>
            <person name="Shu S."/>
            <person name="Carlson J."/>
            <person name="Kariba R."/>
            <person name="Muthemba S."/>
            <person name="Knop K."/>
            <person name="Barton G.J."/>
            <person name="Sherwood A.V."/>
            <person name="Lopez-Montes A."/>
            <person name="Asiedu R."/>
            <person name="Jamnadass R."/>
            <person name="Muchugi A."/>
            <person name="Goodstein D."/>
            <person name="Egesi C.N."/>
            <person name="Featherston J."/>
            <person name="Asfaw A."/>
            <person name="Simpson G.G."/>
            <person name="Dolezel J."/>
            <person name="Hendre P.S."/>
            <person name="Van Deynze A."/>
            <person name="Kumar P.L."/>
            <person name="Obidiegwu J.E."/>
            <person name="Bhattacharjee R."/>
            <person name="Rokhsar D.S."/>
        </authorList>
    </citation>
    <scope>NUCLEOTIDE SEQUENCE [LARGE SCALE GENOMIC DNA]</scope>
    <source>
        <strain evidence="2">cv. TDa95/00328</strain>
    </source>
</reference>
<keyword evidence="1" id="KW-0346">Stress response</keyword>
<evidence type="ECO:0000313" key="2">
    <source>
        <dbReference type="Proteomes" id="UP000827976"/>
    </source>
</evidence>
<sequence>MTLYCLDLLTFSLPRANVSFVSFVFWYSQELSVHVFRAFYGIVVTFETLYLIPTCGSCLAIIVWCSSGERATAESVAEAIAENRAELVHLPSAIDLSVALPSKECPNCDGSGVMGCPDCKHKLQVRISADDIMEPPWKAYNVLRRMDYPYENIAHSMRDPKIAAFWLFTYPQILGGFAYDDDVKQKIWWAYKESMRYDQLRDEVAKHEPGWEHLQKALISLDPVRAKDDPVIVKNVPYYKAKKVLESEVMKLDAPPRPENWGELDLPLSATSWTEEELKDPKKLLEMTTLLNAQREMADKILDAQWEAKWRQRS</sequence>
<gene>
    <name evidence="1" type="ORF">IHE45_17G038400</name>
</gene>